<dbReference type="EMBL" id="BLXT01005873">
    <property type="protein sequence ID" value="GFO26904.1"/>
    <property type="molecule type" value="Genomic_DNA"/>
</dbReference>
<protein>
    <submittedName>
        <fullName evidence="1">Uncharacterized protein</fullName>
    </submittedName>
</protein>
<dbReference type="Proteomes" id="UP000735302">
    <property type="component" value="Unassembled WGS sequence"/>
</dbReference>
<comment type="caution">
    <text evidence="1">The sequence shown here is derived from an EMBL/GenBank/DDBJ whole genome shotgun (WGS) entry which is preliminary data.</text>
</comment>
<proteinExistence type="predicted"/>
<sequence>MFPVHNVYLTRQAAVTSKMLVSFGVWKNKQCTIAQLSFKRIHHNNLPSNKSILEWRTDFIERECICVQRKGHLSRLAVSENVVETIILAAPRSRRADVAKSYDFRNAWGLHLISCNWSKSYIRETKKRALNFTKLFRNRWS</sequence>
<dbReference type="AlphaFoldDB" id="A0AAV4C759"/>
<evidence type="ECO:0000313" key="2">
    <source>
        <dbReference type="Proteomes" id="UP000735302"/>
    </source>
</evidence>
<organism evidence="1 2">
    <name type="scientific">Plakobranchus ocellatus</name>
    <dbReference type="NCBI Taxonomy" id="259542"/>
    <lineage>
        <taxon>Eukaryota</taxon>
        <taxon>Metazoa</taxon>
        <taxon>Spiralia</taxon>
        <taxon>Lophotrochozoa</taxon>
        <taxon>Mollusca</taxon>
        <taxon>Gastropoda</taxon>
        <taxon>Heterobranchia</taxon>
        <taxon>Euthyneura</taxon>
        <taxon>Panpulmonata</taxon>
        <taxon>Sacoglossa</taxon>
        <taxon>Placobranchoidea</taxon>
        <taxon>Plakobranchidae</taxon>
        <taxon>Plakobranchus</taxon>
    </lineage>
</organism>
<accession>A0AAV4C759</accession>
<gene>
    <name evidence="1" type="ORF">PoB_005340900</name>
</gene>
<name>A0AAV4C759_9GAST</name>
<reference evidence="1 2" key="1">
    <citation type="journal article" date="2021" name="Elife">
        <title>Chloroplast acquisition without the gene transfer in kleptoplastic sea slugs, Plakobranchus ocellatus.</title>
        <authorList>
            <person name="Maeda T."/>
            <person name="Takahashi S."/>
            <person name="Yoshida T."/>
            <person name="Shimamura S."/>
            <person name="Takaki Y."/>
            <person name="Nagai Y."/>
            <person name="Toyoda A."/>
            <person name="Suzuki Y."/>
            <person name="Arimoto A."/>
            <person name="Ishii H."/>
            <person name="Satoh N."/>
            <person name="Nishiyama T."/>
            <person name="Hasebe M."/>
            <person name="Maruyama T."/>
            <person name="Minagawa J."/>
            <person name="Obokata J."/>
            <person name="Shigenobu S."/>
        </authorList>
    </citation>
    <scope>NUCLEOTIDE SEQUENCE [LARGE SCALE GENOMIC DNA]</scope>
</reference>
<evidence type="ECO:0000313" key="1">
    <source>
        <dbReference type="EMBL" id="GFO26904.1"/>
    </source>
</evidence>
<keyword evidence="2" id="KW-1185">Reference proteome</keyword>